<gene>
    <name evidence="3" type="ORF">HK107_04790</name>
</gene>
<evidence type="ECO:0000256" key="2">
    <source>
        <dbReference type="SAM" id="SignalP"/>
    </source>
</evidence>
<evidence type="ECO:0000256" key="1">
    <source>
        <dbReference type="SAM" id="Coils"/>
    </source>
</evidence>
<feature type="coiled-coil region" evidence="1">
    <location>
        <begin position="49"/>
        <end position="131"/>
    </location>
</feature>
<accession>A0A7Y3RKB3</accession>
<evidence type="ECO:0000313" key="4">
    <source>
        <dbReference type="Proteomes" id="UP000536835"/>
    </source>
</evidence>
<feature type="signal peptide" evidence="2">
    <location>
        <begin position="1"/>
        <end position="15"/>
    </location>
</feature>
<sequence>MLSVLLLAAAMTTQAADTGDAYRACVDIKRSRARLACYDEAASKDAVLIAEAEAVAEEARLAAEAAEAAAQAARVEQAATSPAPITTPAPNIEDEDLAAAQARAAAAERRAQEAERELQEARARADKIERDNTPIPSQFTAGVDAIGFGPSGEMILLLDDGMVWRQIRADGTIPEKNARFVKQVKVTQGALGSWRMKLMPLNKTIKVRPRED</sequence>
<comment type="caution">
    <text evidence="3">The sequence shown here is derived from an EMBL/GenBank/DDBJ whole genome shotgun (WGS) entry which is preliminary data.</text>
</comment>
<keyword evidence="2" id="KW-0732">Signal</keyword>
<feature type="chain" id="PRO_5030879429" evidence="2">
    <location>
        <begin position="16"/>
        <end position="212"/>
    </location>
</feature>
<dbReference type="AlphaFoldDB" id="A0A7Y3RKB3"/>
<keyword evidence="4" id="KW-1185">Reference proteome</keyword>
<dbReference type="RefSeq" id="WP_173197233.1">
    <property type="nucleotide sequence ID" value="NZ_JABFCX010000002.1"/>
</dbReference>
<proteinExistence type="predicted"/>
<dbReference type="Proteomes" id="UP000536835">
    <property type="component" value="Unassembled WGS sequence"/>
</dbReference>
<evidence type="ECO:0000313" key="3">
    <source>
        <dbReference type="EMBL" id="NNU15633.1"/>
    </source>
</evidence>
<name>A0A7Y3RKB3_9PROT</name>
<dbReference type="EMBL" id="JABFCX010000002">
    <property type="protein sequence ID" value="NNU15633.1"/>
    <property type="molecule type" value="Genomic_DNA"/>
</dbReference>
<protein>
    <submittedName>
        <fullName evidence="3">Uncharacterized protein</fullName>
    </submittedName>
</protein>
<keyword evidence="1" id="KW-0175">Coiled coil</keyword>
<reference evidence="3 4" key="1">
    <citation type="submission" date="2020-05" db="EMBL/GenBank/DDBJ databases">
        <title>Parvularcula mediterraneae sp. nov., isolated from polypropylene straw from shallow seawater of the seashore of Laganas in Zakynthos island, Greece.</title>
        <authorList>
            <person name="Szabo I."/>
            <person name="Al-Omari J."/>
            <person name="Rado J."/>
            <person name="Szerdahelyi G.S."/>
        </authorList>
    </citation>
    <scope>NUCLEOTIDE SEQUENCE [LARGE SCALE GENOMIC DNA]</scope>
    <source>
        <strain evidence="3 4">ZS-1/3</strain>
    </source>
</reference>
<organism evidence="3 4">
    <name type="scientific">Parvularcula mediterranea</name>
    <dbReference type="NCBI Taxonomy" id="2732508"/>
    <lineage>
        <taxon>Bacteria</taxon>
        <taxon>Pseudomonadati</taxon>
        <taxon>Pseudomonadota</taxon>
        <taxon>Alphaproteobacteria</taxon>
        <taxon>Parvularculales</taxon>
        <taxon>Parvularculaceae</taxon>
        <taxon>Parvularcula</taxon>
    </lineage>
</organism>